<feature type="region of interest" description="Disordered" evidence="4">
    <location>
        <begin position="1016"/>
        <end position="1110"/>
    </location>
</feature>
<sequence>MAVLNSTVDNPADATSLASSYSTGTLPGGHAAGTGTTTHHSSNNVPSNQPFPQLRDNASADVDSDGDPERSAETGASIAKTLKMTKATDAGAGAGDDNDDDEDPAVARPFLRTASPDNGGGRGGDNDDDDYEEEGDEGAGDGEDNDGDGDEAFTDDDEDAEETLGEEETAPQSRASPTEAEAGADGDAARRAGASSRAGGDRARRRAGHAARAAKAARTARAAATHERMGHKMHKFTLYETASRYYIVGEDVTGRRFRVLKIDRTTAADDTELGVTDDKIFYSQKEMVQLLDTIDDGNRGTGGIKLRCTTWGLLGFIRFTGPYYMMLITKKSTVAVIGGHIVYQVAGTELIPLTPGRGANTNTSVGSGGGSGGAGGSTAAGGGGGSSGGNDGGHSTGSPGATHADEVRFLNILNHVNLTQSFYFSYSYDITNTLQHNITQERAALAAGRRWSCDEAHNTMFVWNSHLLQPAVDALASPFDWCRPITHGYIDQASISIYGRTAYVAIIARRSRYFAGARFLKRGANDLGYVANDVETEQIVSEASTTSFHSPGRRLFANPQYTSYVQHRGSIPLYWTQENTGVTPKPPIELNLVDPFYSAAALHFDNLFARYGGPIYVLDLVKSRESTPRESKLLVEFTRAIQYLNQFLPQDKHIIHHAWDMSRANKSHDVNVIRVLEEIAETVVATTGFFRNGEGDGTNMPPPSPSAGTEDGALNFPQRARVQNGVARTNCIDCLDRTNAAQFVIGKCALGHQLHALGILDEPTVNWETDAVNLFTHMYHDHGDTIAVQYGGSQLVNTMETYRKINQWTSHSRDMLETFKRYYNNSFLDGQRQEAYNLFLGNYIYTPGQPMLWDLPTDYHLHHADPRRRPAGAGRGRGGRDYIHWFTPEHLKLRTLPPLPTLRPPAANTHAYNVAMALAARKVSSQPQVKRKRSGQPRFRRNMTSRTTNSSLLSAGPNTASFATDDYWLEFYRPYFLSSFAKMFSFKIKSTMKYIPIRSSRDGQYDLSPFKVRSEIGSQYGGGGKDGDADSVSSRKTNGRWRGNGHRKEVSFVTPQDVARARVSTGNTADDAASIASGASGGTASGLRNWLSPSSGNDRPSDAASIASSIPSVQQQQQYLQQQQKGVHGLLKEGTVAGSGGTGGSMAAATTVTTAATILSSPSRAGAASLHRDSTGNGNANGQGFPYGRGHVRNSSSIATTLDTTMVANGGLLFEPDPRQKAKQSAVDKARQAQLTFAKMVQDSLNPSVQETEDYERYISHPQNLQIVVSTDETVIAGAAPAAGLPGGLSPSAGISAASNEEYQEYVNGSWKTDGLGMSFSEPGQVPRSNSANFLPAAVASSILSIPGLDQDRPDDELAVYGELIRVPENPLTVTEGDAQKKRYKAYRKWLRGKSLFKQQMVDA</sequence>
<feature type="compositionally biased region" description="Polar residues" evidence="4">
    <location>
        <begin position="41"/>
        <end position="51"/>
    </location>
</feature>
<dbReference type="AlphaFoldDB" id="U7Q271"/>
<feature type="compositionally biased region" description="Low complexity" evidence="4">
    <location>
        <begin position="210"/>
        <end position="223"/>
    </location>
</feature>
<dbReference type="HOGENOM" id="CLU_003016_0_0_1"/>
<accession>U7Q271</accession>
<proteinExistence type="predicted"/>
<reference evidence="7" key="1">
    <citation type="journal article" date="2014" name="Genome Announc.">
        <title>Genome sequence of the pathogenic fungus Sporothrix schenckii (ATCC 58251).</title>
        <authorList>
            <person name="Cuomo C.A."/>
            <person name="Rodriguez-Del Valle N."/>
            <person name="Perez-Sanchez L."/>
            <person name="Abouelleil A."/>
            <person name="Goldberg J."/>
            <person name="Young S."/>
            <person name="Zeng Q."/>
            <person name="Birren B.W."/>
        </authorList>
    </citation>
    <scope>NUCLEOTIDE SEQUENCE [LARGE SCALE GENOMIC DNA]</scope>
    <source>
        <strain evidence="7">ATCC 58251 / de Perez 2211183</strain>
    </source>
</reference>
<dbReference type="PANTHER" id="PTHR45738:SF5">
    <property type="entry name" value="POLYPHOSPHOINOSITIDE PHOSPHATASE"/>
    <property type="match status" value="1"/>
</dbReference>
<dbReference type="PANTHER" id="PTHR45738">
    <property type="entry name" value="POLYPHOSPHOINOSITIDE PHOSPHATASE"/>
    <property type="match status" value="1"/>
</dbReference>
<dbReference type="GO" id="GO:0046856">
    <property type="term" value="P:phosphatidylinositol dephosphorylation"/>
    <property type="evidence" value="ECO:0007669"/>
    <property type="project" value="InterPro"/>
</dbReference>
<feature type="compositionally biased region" description="Basic residues" evidence="4">
    <location>
        <begin position="929"/>
        <end position="943"/>
    </location>
</feature>
<dbReference type="Pfam" id="PF02383">
    <property type="entry name" value="Syja_N"/>
    <property type="match status" value="1"/>
</dbReference>
<evidence type="ECO:0000313" key="7">
    <source>
        <dbReference type="Proteomes" id="UP000018087"/>
    </source>
</evidence>
<feature type="compositionally biased region" description="Polar residues" evidence="4">
    <location>
        <begin position="944"/>
        <end position="956"/>
    </location>
</feature>
<keyword evidence="3" id="KW-0472">Membrane</keyword>
<protein>
    <recommendedName>
        <fullName evidence="5">SAC domain-containing protein</fullName>
    </recommendedName>
</protein>
<evidence type="ECO:0000256" key="2">
    <source>
        <dbReference type="ARBA" id="ARBA00022801"/>
    </source>
</evidence>
<name>U7Q271_SPOS1</name>
<dbReference type="GO" id="GO:0043813">
    <property type="term" value="F:phosphatidylinositol-3,5-bisphosphate 5-phosphatase activity"/>
    <property type="evidence" value="ECO:0007669"/>
    <property type="project" value="InterPro"/>
</dbReference>
<dbReference type="Proteomes" id="UP000018087">
    <property type="component" value="Unassembled WGS sequence"/>
</dbReference>
<comment type="subcellular location">
    <subcellularLocation>
        <location evidence="1">Endomembrane system</location>
    </subcellularLocation>
</comment>
<evidence type="ECO:0000256" key="3">
    <source>
        <dbReference type="ARBA" id="ARBA00023136"/>
    </source>
</evidence>
<dbReference type="eggNOG" id="KOG1888">
    <property type="taxonomic scope" value="Eukaryota"/>
</dbReference>
<evidence type="ECO:0000313" key="6">
    <source>
        <dbReference type="EMBL" id="ERT00811.1"/>
    </source>
</evidence>
<feature type="domain" description="SAC" evidence="5">
    <location>
        <begin position="413"/>
        <end position="792"/>
    </location>
</feature>
<dbReference type="InterPro" id="IPR043573">
    <property type="entry name" value="Fig4-like"/>
</dbReference>
<dbReference type="OrthoDB" id="405996at2759"/>
<organism evidence="6 7">
    <name type="scientific">Sporothrix schenckii (strain ATCC 58251 / de Perez 2211183)</name>
    <name type="common">Rose-picker's disease fungus</name>
    <dbReference type="NCBI Taxonomy" id="1391915"/>
    <lineage>
        <taxon>Eukaryota</taxon>
        <taxon>Fungi</taxon>
        <taxon>Dikarya</taxon>
        <taxon>Ascomycota</taxon>
        <taxon>Pezizomycotina</taxon>
        <taxon>Sordariomycetes</taxon>
        <taxon>Sordariomycetidae</taxon>
        <taxon>Ophiostomatales</taxon>
        <taxon>Ophiostomataceae</taxon>
        <taxon>Sporothrix</taxon>
    </lineage>
</organism>
<evidence type="ECO:0000256" key="4">
    <source>
        <dbReference type="SAM" id="MobiDB-lite"/>
    </source>
</evidence>
<evidence type="ECO:0000259" key="5">
    <source>
        <dbReference type="PROSITE" id="PS50275"/>
    </source>
</evidence>
<feature type="compositionally biased region" description="Low complexity" evidence="4">
    <location>
        <begin position="1068"/>
        <end position="1078"/>
    </location>
</feature>
<feature type="region of interest" description="Disordered" evidence="4">
    <location>
        <begin position="354"/>
        <end position="400"/>
    </location>
</feature>
<feature type="region of interest" description="Disordered" evidence="4">
    <location>
        <begin position="1167"/>
        <end position="1187"/>
    </location>
</feature>
<keyword evidence="7" id="KW-1185">Reference proteome</keyword>
<gene>
    <name evidence="6" type="ORF">HMPREF1624_02044</name>
</gene>
<dbReference type="EMBL" id="KI440843">
    <property type="protein sequence ID" value="ERT00811.1"/>
    <property type="molecule type" value="Genomic_DNA"/>
</dbReference>
<keyword evidence="2" id="KW-0378">Hydrolase</keyword>
<feature type="compositionally biased region" description="Acidic residues" evidence="4">
    <location>
        <begin position="126"/>
        <end position="169"/>
    </location>
</feature>
<evidence type="ECO:0000256" key="1">
    <source>
        <dbReference type="ARBA" id="ARBA00004308"/>
    </source>
</evidence>
<feature type="compositionally biased region" description="Low complexity" evidence="4">
    <location>
        <begin position="180"/>
        <end position="198"/>
    </location>
</feature>
<dbReference type="InterPro" id="IPR002013">
    <property type="entry name" value="SAC_dom"/>
</dbReference>
<dbReference type="PROSITE" id="PS50275">
    <property type="entry name" value="SAC"/>
    <property type="match status" value="1"/>
</dbReference>
<feature type="region of interest" description="Disordered" evidence="4">
    <location>
        <begin position="925"/>
        <end position="956"/>
    </location>
</feature>
<feature type="compositionally biased region" description="Gly residues" evidence="4">
    <location>
        <begin position="366"/>
        <end position="395"/>
    </location>
</feature>
<dbReference type="STRING" id="1391915.U7Q271"/>
<feature type="region of interest" description="Disordered" evidence="4">
    <location>
        <begin position="1"/>
        <end position="227"/>
    </location>
</feature>
<dbReference type="GO" id="GO:0012505">
    <property type="term" value="C:endomembrane system"/>
    <property type="evidence" value="ECO:0007669"/>
    <property type="project" value="UniProtKB-SubCell"/>
</dbReference>